<dbReference type="Proteomes" id="UP000188342">
    <property type="component" value="Unassembled WGS sequence"/>
</dbReference>
<dbReference type="GO" id="GO:0004222">
    <property type="term" value="F:metalloendopeptidase activity"/>
    <property type="evidence" value="ECO:0007669"/>
    <property type="project" value="TreeGrafter"/>
</dbReference>
<name>A0A1R4IY29_9ACTN</name>
<keyword evidence="2" id="KW-1133">Transmembrane helix</keyword>
<dbReference type="SUPFAM" id="SSF51261">
    <property type="entry name" value="Duplicated hybrid motif"/>
    <property type="match status" value="1"/>
</dbReference>
<feature type="compositionally biased region" description="Basic and acidic residues" evidence="1">
    <location>
        <begin position="205"/>
        <end position="223"/>
    </location>
</feature>
<evidence type="ECO:0000259" key="3">
    <source>
        <dbReference type="Pfam" id="PF01551"/>
    </source>
</evidence>
<dbReference type="InterPro" id="IPR016047">
    <property type="entry name" value="M23ase_b-sheet_dom"/>
</dbReference>
<dbReference type="AlphaFoldDB" id="A0A1R4IY29"/>
<feature type="region of interest" description="Disordered" evidence="1">
    <location>
        <begin position="205"/>
        <end position="245"/>
    </location>
</feature>
<evidence type="ECO:0000256" key="2">
    <source>
        <dbReference type="SAM" id="Phobius"/>
    </source>
</evidence>
<evidence type="ECO:0000313" key="5">
    <source>
        <dbReference type="Proteomes" id="UP000188342"/>
    </source>
</evidence>
<dbReference type="PANTHER" id="PTHR21666:SF270">
    <property type="entry name" value="MUREIN HYDROLASE ACTIVATOR ENVC"/>
    <property type="match status" value="1"/>
</dbReference>
<organism evidence="4 5">
    <name type="scientific">Luteococcus japonicus LSP_Lj1</name>
    <dbReference type="NCBI Taxonomy" id="1255658"/>
    <lineage>
        <taxon>Bacteria</taxon>
        <taxon>Bacillati</taxon>
        <taxon>Actinomycetota</taxon>
        <taxon>Actinomycetes</taxon>
        <taxon>Propionibacteriales</taxon>
        <taxon>Propionibacteriaceae</taxon>
        <taxon>Luteococcus</taxon>
    </lineage>
</organism>
<keyword evidence="2" id="KW-0812">Transmembrane</keyword>
<dbReference type="PANTHER" id="PTHR21666">
    <property type="entry name" value="PEPTIDASE-RELATED"/>
    <property type="match status" value="1"/>
</dbReference>
<sequence>MSHTPFRKVRAKRALEVSETPDELDFDSVLDTAEEEPTTGVMKRSLAALAVSTLGLMTIGGVVATASASSQRVDTSAVSTDKQAKDITRAVAAPDALSIEQQVQSQVAQARKVQGQTNGTLAAFAGRTSITRNAARTELSKAVAAEDAGVRQDSLDDINETVTSEATDAGAENRGDQIEADLKRVKAEAGRIAEEKKKAEGLLKKQGMKEAEAKKKAAEDVAKKKASTPSAPSAASGAVTGSGGSTPIAAGQYSVGATWGQYGSWSRWHTGQDLPAPVGTPIRAVADGVAATNCGGCQGWAGDSALVLHHANGNSTLYAHMSQYTVQPGQVVKAGTVIGYVGMKGRTFGPHLHFEYYPQGTTPGDVYSSKDPRTFLLTLGVHL</sequence>
<dbReference type="CDD" id="cd12797">
    <property type="entry name" value="M23_peptidase"/>
    <property type="match status" value="1"/>
</dbReference>
<dbReference type="Pfam" id="PF01551">
    <property type="entry name" value="Peptidase_M23"/>
    <property type="match status" value="1"/>
</dbReference>
<feature type="compositionally biased region" description="Low complexity" evidence="1">
    <location>
        <begin position="227"/>
        <end position="239"/>
    </location>
</feature>
<gene>
    <name evidence="4" type="ORF">FM114_04390</name>
</gene>
<dbReference type="RefSeq" id="WP_123575144.1">
    <property type="nucleotide sequence ID" value="NZ_FUKQ01000014.1"/>
</dbReference>
<proteinExistence type="predicted"/>
<accession>A0A1R4IY29</accession>
<dbReference type="EMBL" id="FUKQ01000014">
    <property type="protein sequence ID" value="SJN24608.1"/>
    <property type="molecule type" value="Genomic_DNA"/>
</dbReference>
<feature type="domain" description="M23ase beta-sheet core" evidence="3">
    <location>
        <begin position="269"/>
        <end position="361"/>
    </location>
</feature>
<evidence type="ECO:0000256" key="1">
    <source>
        <dbReference type="SAM" id="MobiDB-lite"/>
    </source>
</evidence>
<feature type="transmembrane region" description="Helical" evidence="2">
    <location>
        <begin position="46"/>
        <end position="66"/>
    </location>
</feature>
<protein>
    <submittedName>
        <fullName evidence="4">Putative peptidase</fullName>
    </submittedName>
</protein>
<reference evidence="4 5" key="1">
    <citation type="submission" date="2017-02" db="EMBL/GenBank/DDBJ databases">
        <authorList>
            <person name="Peterson S.W."/>
        </authorList>
    </citation>
    <scope>NUCLEOTIDE SEQUENCE [LARGE SCALE GENOMIC DNA]</scope>
    <source>
        <strain evidence="4 5">LSP_Lj1</strain>
    </source>
</reference>
<dbReference type="InterPro" id="IPR050570">
    <property type="entry name" value="Cell_wall_metabolism_enzyme"/>
</dbReference>
<dbReference type="OrthoDB" id="1099523at2"/>
<dbReference type="Gene3D" id="2.70.70.10">
    <property type="entry name" value="Glucose Permease (Domain IIA)"/>
    <property type="match status" value="1"/>
</dbReference>
<keyword evidence="2" id="KW-0472">Membrane</keyword>
<keyword evidence="5" id="KW-1185">Reference proteome</keyword>
<evidence type="ECO:0000313" key="4">
    <source>
        <dbReference type="EMBL" id="SJN24608.1"/>
    </source>
</evidence>
<dbReference type="STRING" id="1255658.FM114_04390"/>
<dbReference type="InterPro" id="IPR011055">
    <property type="entry name" value="Dup_hybrid_motif"/>
</dbReference>